<reference evidence="1 2" key="1">
    <citation type="submission" date="2017-01" db="EMBL/GenBank/DDBJ databases">
        <title>Genome Analysis of Deinococcus marmoris KOPRI26562.</title>
        <authorList>
            <person name="Kim J.H."/>
            <person name="Oh H.-M."/>
        </authorList>
    </citation>
    <scope>NUCLEOTIDE SEQUENCE [LARGE SCALE GENOMIC DNA]</scope>
    <source>
        <strain evidence="1 2">KOPRI26562</strain>
    </source>
</reference>
<keyword evidence="2" id="KW-1185">Reference proteome</keyword>
<dbReference type="AlphaFoldDB" id="A0A1U7NUK7"/>
<gene>
    <name evidence="1" type="ORF">BOO71_0011362</name>
</gene>
<organism evidence="1 2">
    <name type="scientific">Deinococcus marmoris</name>
    <dbReference type="NCBI Taxonomy" id="249408"/>
    <lineage>
        <taxon>Bacteria</taxon>
        <taxon>Thermotogati</taxon>
        <taxon>Deinococcota</taxon>
        <taxon>Deinococci</taxon>
        <taxon>Deinococcales</taxon>
        <taxon>Deinococcaceae</taxon>
        <taxon>Deinococcus</taxon>
    </lineage>
</organism>
<comment type="caution">
    <text evidence="1">The sequence shown here is derived from an EMBL/GenBank/DDBJ whole genome shotgun (WGS) entry which is preliminary data.</text>
</comment>
<dbReference type="STRING" id="249408.BOO71_0011362"/>
<proteinExistence type="predicted"/>
<evidence type="ECO:0000313" key="1">
    <source>
        <dbReference type="EMBL" id="OLV16599.1"/>
    </source>
</evidence>
<dbReference type="Proteomes" id="UP000186607">
    <property type="component" value="Unassembled WGS sequence"/>
</dbReference>
<accession>A0A1U7NUK7</accession>
<protein>
    <submittedName>
        <fullName evidence="1">Uncharacterized protein</fullName>
    </submittedName>
</protein>
<name>A0A1U7NUK7_9DEIO</name>
<dbReference type="EMBL" id="MSTI01000136">
    <property type="protein sequence ID" value="OLV16599.1"/>
    <property type="molecule type" value="Genomic_DNA"/>
</dbReference>
<sequence length="59" mass="6931">MEEFRLPKSKANRAVYLQQLGQDGFRLLDALEQDEALVQLQSLTAIHLPHAAWHYHFER</sequence>
<evidence type="ECO:0000313" key="2">
    <source>
        <dbReference type="Proteomes" id="UP000186607"/>
    </source>
</evidence>